<feature type="chain" id="PRO_5015434561" description="SGNH/GDSL hydrolase family protein" evidence="1">
    <location>
        <begin position="31"/>
        <end position="282"/>
    </location>
</feature>
<dbReference type="Gene3D" id="3.40.50.1110">
    <property type="entry name" value="SGNH hydrolase"/>
    <property type="match status" value="1"/>
</dbReference>
<dbReference type="AlphaFoldDB" id="A0A2S0VNI4"/>
<keyword evidence="1" id="KW-0732">Signal</keyword>
<accession>A0A2S0VNI4</accession>
<name>A0A2S0VNI4_9ALTE</name>
<evidence type="ECO:0008006" key="4">
    <source>
        <dbReference type="Google" id="ProtNLM"/>
    </source>
</evidence>
<keyword evidence="3" id="KW-1185">Reference proteome</keyword>
<dbReference type="InterPro" id="IPR036514">
    <property type="entry name" value="SGNH_hydro_sf"/>
</dbReference>
<gene>
    <name evidence="2" type="ORF">C2869_04480</name>
</gene>
<dbReference type="SUPFAM" id="SSF52266">
    <property type="entry name" value="SGNH hydrolase"/>
    <property type="match status" value="1"/>
</dbReference>
<dbReference type="Proteomes" id="UP000244441">
    <property type="component" value="Chromosome"/>
</dbReference>
<dbReference type="KEGG" id="cate:C2869_04480"/>
<sequence>MRDLFSVKKVKSVLTTCVAATVLLSSTAFANSKQDENAILVIGASYGNASTPFISGMQAPLGGIAVNSGRYLALGDALVRERSLSGHVINEAQAGATSFDRLACFPGPECVGPGWQGFDKQLTKALARVTAGPDIFADYVLILRGNDCNHPDAFGIPMDQTSECTVEQINQSVDNMIAVGQRAIDLGITPIYGTAPAYQNLDLPLFRDTLGWDWIVSEYAYNLYGSIYKSRIQAELPSAIFLDNMWQGFEHLGDGLHPNDKTTRKAAKRIAKAIKKHQKQNN</sequence>
<protein>
    <recommendedName>
        <fullName evidence="4">SGNH/GDSL hydrolase family protein</fullName>
    </recommendedName>
</protein>
<evidence type="ECO:0000313" key="2">
    <source>
        <dbReference type="EMBL" id="AWB65739.1"/>
    </source>
</evidence>
<dbReference type="RefSeq" id="WP_108601814.1">
    <property type="nucleotide sequence ID" value="NZ_CP026604.1"/>
</dbReference>
<reference evidence="2 3" key="1">
    <citation type="submission" date="2018-01" db="EMBL/GenBank/DDBJ databases">
        <title>Genome sequence of a Cantenovulum-like bacteria.</title>
        <authorList>
            <person name="Tan W.R."/>
            <person name="Lau N.-S."/>
            <person name="Go F."/>
            <person name="Amirul A.-A.A."/>
        </authorList>
    </citation>
    <scope>NUCLEOTIDE SEQUENCE [LARGE SCALE GENOMIC DNA]</scope>
    <source>
        <strain evidence="2 3">CCB-QB4</strain>
    </source>
</reference>
<feature type="signal peptide" evidence="1">
    <location>
        <begin position="1"/>
        <end position="30"/>
    </location>
</feature>
<dbReference type="GO" id="GO:0016788">
    <property type="term" value="F:hydrolase activity, acting on ester bonds"/>
    <property type="evidence" value="ECO:0007669"/>
    <property type="project" value="UniProtKB-ARBA"/>
</dbReference>
<proteinExistence type="predicted"/>
<evidence type="ECO:0000256" key="1">
    <source>
        <dbReference type="SAM" id="SignalP"/>
    </source>
</evidence>
<dbReference type="OrthoDB" id="9150728at2"/>
<dbReference type="EMBL" id="CP026604">
    <property type="protein sequence ID" value="AWB65739.1"/>
    <property type="molecule type" value="Genomic_DNA"/>
</dbReference>
<evidence type="ECO:0000313" key="3">
    <source>
        <dbReference type="Proteomes" id="UP000244441"/>
    </source>
</evidence>
<organism evidence="2 3">
    <name type="scientific">Saccharobesus litoralis</name>
    <dbReference type="NCBI Taxonomy" id="2172099"/>
    <lineage>
        <taxon>Bacteria</taxon>
        <taxon>Pseudomonadati</taxon>
        <taxon>Pseudomonadota</taxon>
        <taxon>Gammaproteobacteria</taxon>
        <taxon>Alteromonadales</taxon>
        <taxon>Alteromonadaceae</taxon>
        <taxon>Saccharobesus</taxon>
    </lineage>
</organism>